<evidence type="ECO:0000313" key="3">
    <source>
        <dbReference type="Proteomes" id="UP000215377"/>
    </source>
</evidence>
<comment type="caution">
    <text evidence="2">The sequence shown here is derived from an EMBL/GenBank/DDBJ whole genome shotgun (WGS) entry which is preliminary data.</text>
</comment>
<dbReference type="OrthoDB" id="7870782at2"/>
<feature type="region of interest" description="Disordered" evidence="1">
    <location>
        <begin position="1"/>
        <end position="22"/>
    </location>
</feature>
<dbReference type="AlphaFoldDB" id="A0A225NS06"/>
<evidence type="ECO:0000313" key="2">
    <source>
        <dbReference type="EMBL" id="OWU77632.1"/>
    </source>
</evidence>
<dbReference type="Proteomes" id="UP000215377">
    <property type="component" value="Unassembled WGS sequence"/>
</dbReference>
<gene>
    <name evidence="2" type="ORF">ATO3_02835</name>
</gene>
<dbReference type="RefSeq" id="WP_088648268.1">
    <property type="nucleotide sequence ID" value="NZ_AQQR01000001.1"/>
</dbReference>
<organism evidence="2 3">
    <name type="scientific">Marinibacterium profundimaris</name>
    <dbReference type="NCBI Taxonomy" id="1679460"/>
    <lineage>
        <taxon>Bacteria</taxon>
        <taxon>Pseudomonadati</taxon>
        <taxon>Pseudomonadota</taxon>
        <taxon>Alphaproteobacteria</taxon>
        <taxon>Rhodobacterales</taxon>
        <taxon>Paracoccaceae</taxon>
        <taxon>Marinibacterium</taxon>
    </lineage>
</organism>
<sequence length="69" mass="7996">MSDLTRMAQDLEKRIHGASPSGRLELQPELDRVLRLMERDGQRVPARLRNLDEELISEVIEARFDNVPL</sequence>
<dbReference type="EMBL" id="AQQR01000001">
    <property type="protein sequence ID" value="OWU77632.1"/>
    <property type="molecule type" value="Genomic_DNA"/>
</dbReference>
<protein>
    <submittedName>
        <fullName evidence="2">Uncharacterized protein</fullName>
    </submittedName>
</protein>
<name>A0A225NS06_9RHOB</name>
<evidence type="ECO:0000256" key="1">
    <source>
        <dbReference type="SAM" id="MobiDB-lite"/>
    </source>
</evidence>
<proteinExistence type="predicted"/>
<accession>A0A225NS06</accession>
<reference evidence="2 3" key="1">
    <citation type="submission" date="2013-04" db="EMBL/GenBank/DDBJ databases">
        <title>Oceanicola sp. 22II1-22F33 Genome Sequencing.</title>
        <authorList>
            <person name="Lai Q."/>
            <person name="Li G."/>
            <person name="Shao Z."/>
        </authorList>
    </citation>
    <scope>NUCLEOTIDE SEQUENCE [LARGE SCALE GENOMIC DNA]</scope>
    <source>
        <strain evidence="2 3">22II1-22F33</strain>
    </source>
</reference>
<keyword evidence="3" id="KW-1185">Reference proteome</keyword>